<organism evidence="1 2">
    <name type="scientific">Pristionchus pacificus</name>
    <name type="common">Parasitic nematode worm</name>
    <dbReference type="NCBI Taxonomy" id="54126"/>
    <lineage>
        <taxon>Eukaryota</taxon>
        <taxon>Metazoa</taxon>
        <taxon>Ecdysozoa</taxon>
        <taxon>Nematoda</taxon>
        <taxon>Chromadorea</taxon>
        <taxon>Rhabditida</taxon>
        <taxon>Rhabditina</taxon>
        <taxon>Diplogasteromorpha</taxon>
        <taxon>Diplogasteroidea</taxon>
        <taxon>Neodiplogasteridae</taxon>
        <taxon>Pristionchus</taxon>
    </lineage>
</organism>
<keyword evidence="2" id="KW-1185">Reference proteome</keyword>
<dbReference type="EnsemblMetazoa" id="PPA45411.1">
    <property type="protein sequence ID" value="PPA45411.1"/>
    <property type="gene ID" value="WBGene00283780"/>
</dbReference>
<accession>A0A2A6CV75</accession>
<reference evidence="2" key="1">
    <citation type="journal article" date="2008" name="Nat. Genet.">
        <title>The Pristionchus pacificus genome provides a unique perspective on nematode lifestyle and parasitism.</title>
        <authorList>
            <person name="Dieterich C."/>
            <person name="Clifton S.W."/>
            <person name="Schuster L.N."/>
            <person name="Chinwalla A."/>
            <person name="Delehaunty K."/>
            <person name="Dinkelacker I."/>
            <person name="Fulton L."/>
            <person name="Fulton R."/>
            <person name="Godfrey J."/>
            <person name="Minx P."/>
            <person name="Mitreva M."/>
            <person name="Roeseler W."/>
            <person name="Tian H."/>
            <person name="Witte H."/>
            <person name="Yang S.P."/>
            <person name="Wilson R.K."/>
            <person name="Sommer R.J."/>
        </authorList>
    </citation>
    <scope>NUCLEOTIDE SEQUENCE [LARGE SCALE GENOMIC DNA]</scope>
    <source>
        <strain evidence="2">PS312</strain>
    </source>
</reference>
<name>A0A2A6CV75_PRIPA</name>
<evidence type="ECO:0000313" key="1">
    <source>
        <dbReference type="EnsemblMetazoa" id="PPA45411.1"/>
    </source>
</evidence>
<sequence length="102" mass="11221">MSPNCTCSDAAKLLAMENAAGRRGAVARQSVKRTSSLLSSLAIGRYSFGEDCQMEGAKKESGDWNGTSVFLGQPTSFITILSLEAKLWQHLYMYLSHLFRIL</sequence>
<gene>
    <name evidence="1" type="primary">WBGene00283780</name>
</gene>
<accession>A0A8R1ZAL6</accession>
<dbReference type="Proteomes" id="UP000005239">
    <property type="component" value="Unassembled WGS sequence"/>
</dbReference>
<evidence type="ECO:0000313" key="2">
    <source>
        <dbReference type="Proteomes" id="UP000005239"/>
    </source>
</evidence>
<proteinExistence type="predicted"/>
<reference evidence="1" key="2">
    <citation type="submission" date="2022-06" db="UniProtKB">
        <authorList>
            <consortium name="EnsemblMetazoa"/>
        </authorList>
    </citation>
    <scope>IDENTIFICATION</scope>
    <source>
        <strain evidence="1">PS312</strain>
    </source>
</reference>
<protein>
    <submittedName>
        <fullName evidence="1">Uncharacterized protein</fullName>
    </submittedName>
</protein>
<dbReference type="AlphaFoldDB" id="A0A2A6CV75"/>